<evidence type="ECO:0000259" key="2">
    <source>
        <dbReference type="Pfam" id="PF08308"/>
    </source>
</evidence>
<gene>
    <name evidence="3" type="ordered locus">MYSTI_06324</name>
</gene>
<reference evidence="3 4" key="1">
    <citation type="journal article" date="2013" name="Genome Announc.">
        <title>Complete genome sequence of Myxococcus stipitatus strain DSM 14675, a fruiting myxobacterium.</title>
        <authorList>
            <person name="Huntley S."/>
            <person name="Kneip S."/>
            <person name="Treuner-Lange A."/>
            <person name="Sogaard-Andersen L."/>
        </authorList>
    </citation>
    <scope>NUCLEOTIDE SEQUENCE [LARGE SCALE GENOMIC DNA]</scope>
    <source>
        <strain evidence="4">DSM 14675 / JCM 12634 / Mx s8</strain>
    </source>
</reference>
<organism evidence="3 4">
    <name type="scientific">Myxococcus stipitatus (strain DSM 14675 / JCM 12634 / Mx s8)</name>
    <dbReference type="NCBI Taxonomy" id="1278073"/>
    <lineage>
        <taxon>Bacteria</taxon>
        <taxon>Pseudomonadati</taxon>
        <taxon>Myxococcota</taxon>
        <taxon>Myxococcia</taxon>
        <taxon>Myxococcales</taxon>
        <taxon>Cystobacterineae</taxon>
        <taxon>Myxococcaceae</taxon>
        <taxon>Myxococcus</taxon>
    </lineage>
</organism>
<evidence type="ECO:0000313" key="3">
    <source>
        <dbReference type="EMBL" id="AGC47597.1"/>
    </source>
</evidence>
<proteinExistence type="predicted"/>
<protein>
    <recommendedName>
        <fullName evidence="2">PEGA domain-containing protein</fullName>
    </recommendedName>
</protein>
<dbReference type="Proteomes" id="UP000011131">
    <property type="component" value="Chromosome"/>
</dbReference>
<feature type="domain" description="PEGA" evidence="2">
    <location>
        <begin position="124"/>
        <end position="190"/>
    </location>
</feature>
<evidence type="ECO:0000256" key="1">
    <source>
        <dbReference type="SAM" id="MobiDB-lite"/>
    </source>
</evidence>
<feature type="compositionally biased region" description="Basic residues" evidence="1">
    <location>
        <begin position="65"/>
        <end position="89"/>
    </location>
</feature>
<dbReference type="PATRIC" id="fig|1278073.3.peg.6417"/>
<dbReference type="AlphaFoldDB" id="L7UJ67"/>
<accession>L7UJ67</accession>
<dbReference type="Pfam" id="PF08308">
    <property type="entry name" value="PEGA"/>
    <property type="match status" value="2"/>
</dbReference>
<dbReference type="PANTHER" id="PTHR36194">
    <property type="entry name" value="S-LAYER-LIKE PROTEIN"/>
    <property type="match status" value="1"/>
</dbReference>
<feature type="domain" description="PEGA" evidence="2">
    <location>
        <begin position="198"/>
        <end position="261"/>
    </location>
</feature>
<sequence>MGADIGRKSQGAGLRLIPLERLSNLRPVMSIRRLVMFSLVVVLAAPSSAFAQDDLLAPLTPSKSAKPKAGKTKVVKKKKAEKVSKKPSRTKSGATAKGTRKQNTPPPDDSLLAPLAPVKTELAVFIAGNVRGARWSLDGREMGTLTSAPVPLTVTPGEHTVVVRKAGYAEFSRRLDVKEGSQAEVKVSLDATMGFARVLADVAGTVVVVDGVEVGTVPLSDLMLRPGSREIEFRAEGYKPDVHNINVLAGTTYEVTGRMRPAVDTTTVASATPRTDTPRSTVLDPSRSAVDETSPALAFNDEGIPDDPEVEGSSRPWYGRWYVWAGVGAVLAAGAVGAVMATQDPTLNQPDRASLCAPARECDAYLKGGADANKGRGAGVFPTPAMGGVRF</sequence>
<keyword evidence="4" id="KW-1185">Reference proteome</keyword>
<dbReference type="EMBL" id="CP004025">
    <property type="protein sequence ID" value="AGC47597.1"/>
    <property type="molecule type" value="Genomic_DNA"/>
</dbReference>
<feature type="compositionally biased region" description="Polar residues" evidence="1">
    <location>
        <begin position="270"/>
        <end position="280"/>
    </location>
</feature>
<dbReference type="KEGG" id="msd:MYSTI_06324"/>
<dbReference type="HOGENOM" id="CLU_874093_0_0_7"/>
<dbReference type="InterPro" id="IPR013229">
    <property type="entry name" value="PEGA"/>
</dbReference>
<evidence type="ECO:0000313" key="4">
    <source>
        <dbReference type="Proteomes" id="UP000011131"/>
    </source>
</evidence>
<dbReference type="PANTHER" id="PTHR36194:SF1">
    <property type="entry name" value="S-LAYER-LIKE PROTEIN"/>
    <property type="match status" value="1"/>
</dbReference>
<dbReference type="STRING" id="1278073.MYSTI_06324"/>
<name>L7UJ67_MYXSD</name>
<dbReference type="eggNOG" id="COG0515">
    <property type="taxonomic scope" value="Bacteria"/>
</dbReference>
<feature type="region of interest" description="Disordered" evidence="1">
    <location>
        <begin position="59"/>
        <end position="112"/>
    </location>
</feature>
<feature type="region of interest" description="Disordered" evidence="1">
    <location>
        <begin position="270"/>
        <end position="292"/>
    </location>
</feature>